<accession>A0A0B7AUW3</accession>
<dbReference type="InterPro" id="IPR051937">
    <property type="entry name" value="R3H_domain_containing"/>
</dbReference>
<dbReference type="CDD" id="cd02642">
    <property type="entry name" value="R3H_encore_like"/>
    <property type="match status" value="1"/>
</dbReference>
<dbReference type="InterPro" id="IPR001374">
    <property type="entry name" value="R3H_dom"/>
</dbReference>
<dbReference type="Gene3D" id="3.30.1370.50">
    <property type="entry name" value="R3H-like domain"/>
    <property type="match status" value="1"/>
</dbReference>
<feature type="region of interest" description="Disordered" evidence="2">
    <location>
        <begin position="831"/>
        <end position="866"/>
    </location>
</feature>
<feature type="compositionally biased region" description="Polar residues" evidence="2">
    <location>
        <begin position="1030"/>
        <end position="1042"/>
    </location>
</feature>
<organism evidence="5">
    <name type="scientific">Arion vulgaris</name>
    <dbReference type="NCBI Taxonomy" id="1028688"/>
    <lineage>
        <taxon>Eukaryota</taxon>
        <taxon>Metazoa</taxon>
        <taxon>Spiralia</taxon>
        <taxon>Lophotrochozoa</taxon>
        <taxon>Mollusca</taxon>
        <taxon>Gastropoda</taxon>
        <taxon>Heterobranchia</taxon>
        <taxon>Euthyneura</taxon>
        <taxon>Panpulmonata</taxon>
        <taxon>Eupulmonata</taxon>
        <taxon>Stylommatophora</taxon>
        <taxon>Helicina</taxon>
        <taxon>Arionoidea</taxon>
        <taxon>Arionidae</taxon>
        <taxon>Arion</taxon>
    </lineage>
</organism>
<dbReference type="Pfam" id="PF01424">
    <property type="entry name" value="R3H"/>
    <property type="match status" value="1"/>
</dbReference>
<dbReference type="AlphaFoldDB" id="A0A0B7AUW3"/>
<dbReference type="InterPro" id="IPR036867">
    <property type="entry name" value="R3H_dom_sf"/>
</dbReference>
<dbReference type="SMART" id="SM00393">
    <property type="entry name" value="R3H"/>
    <property type="match status" value="1"/>
</dbReference>
<feature type="compositionally biased region" description="Basic residues" evidence="2">
    <location>
        <begin position="973"/>
        <end position="989"/>
    </location>
</feature>
<feature type="region of interest" description="Disordered" evidence="2">
    <location>
        <begin position="762"/>
        <end position="791"/>
    </location>
</feature>
<dbReference type="PANTHER" id="PTHR15672:SF8">
    <property type="entry name" value="PROTEIN ENCORE"/>
    <property type="match status" value="1"/>
</dbReference>
<evidence type="ECO:0000256" key="2">
    <source>
        <dbReference type="SAM" id="MobiDB-lite"/>
    </source>
</evidence>
<dbReference type="Pfam" id="PF12752">
    <property type="entry name" value="SUZ"/>
    <property type="match status" value="1"/>
</dbReference>
<evidence type="ECO:0000259" key="3">
    <source>
        <dbReference type="PROSITE" id="PS51061"/>
    </source>
</evidence>
<feature type="region of interest" description="Disordered" evidence="2">
    <location>
        <begin position="1"/>
        <end position="75"/>
    </location>
</feature>
<feature type="compositionally biased region" description="Basic and acidic residues" evidence="2">
    <location>
        <begin position="1"/>
        <end position="18"/>
    </location>
</feature>
<feature type="region of interest" description="Disordered" evidence="2">
    <location>
        <begin position="952"/>
        <end position="996"/>
    </location>
</feature>
<feature type="compositionally biased region" description="Polar residues" evidence="2">
    <location>
        <begin position="28"/>
        <end position="42"/>
    </location>
</feature>
<feature type="compositionally biased region" description="Low complexity" evidence="2">
    <location>
        <begin position="46"/>
        <end position="61"/>
    </location>
</feature>
<keyword evidence="1" id="KW-0597">Phosphoprotein</keyword>
<protein>
    <recommendedName>
        <fullName evidence="6">SUZ domain-containing protein</fullName>
    </recommendedName>
</protein>
<proteinExistence type="predicted"/>
<evidence type="ECO:0000313" key="5">
    <source>
        <dbReference type="EMBL" id="CEK83660.1"/>
    </source>
</evidence>
<feature type="domain" description="SUZ" evidence="4">
    <location>
        <begin position="264"/>
        <end position="334"/>
    </location>
</feature>
<dbReference type="InterPro" id="IPR024771">
    <property type="entry name" value="SUZ"/>
</dbReference>
<feature type="compositionally biased region" description="Polar residues" evidence="2">
    <location>
        <begin position="856"/>
        <end position="866"/>
    </location>
</feature>
<dbReference type="PANTHER" id="PTHR15672">
    <property type="entry name" value="CAMP-REGULATED PHOSPHOPROTEIN 21 RELATED R3H DOMAIN CONTAINING PROTEIN"/>
    <property type="match status" value="1"/>
</dbReference>
<feature type="domain" description="R3H" evidence="3">
    <location>
        <begin position="202"/>
        <end position="265"/>
    </location>
</feature>
<feature type="region of interest" description="Disordered" evidence="2">
    <location>
        <begin position="1017"/>
        <end position="1042"/>
    </location>
</feature>
<reference evidence="5" key="1">
    <citation type="submission" date="2014-12" db="EMBL/GenBank/DDBJ databases">
        <title>Insight into the proteome of Arion vulgaris.</title>
        <authorList>
            <person name="Aradska J."/>
            <person name="Bulat T."/>
            <person name="Smidak R."/>
            <person name="Sarate P."/>
            <person name="Gangsoo J."/>
            <person name="Sialana F."/>
            <person name="Bilban M."/>
            <person name="Lubec G."/>
        </authorList>
    </citation>
    <scope>NUCLEOTIDE SEQUENCE</scope>
    <source>
        <tissue evidence="5">Skin</tissue>
    </source>
</reference>
<evidence type="ECO:0000259" key="4">
    <source>
        <dbReference type="PROSITE" id="PS51673"/>
    </source>
</evidence>
<sequence length="1042" mass="113105">MTDMSDERRSAKLHKQTEVEDDDAGDILSSTTADVVTISTVSGGIPTPTVQSASSSSGTSPDEPQPKVVVPPPITRKQTLLRGIALEGTSPPPESFFSQLPPIETVQDCRLLTNGSSGTCTDKNWKKGQSHEAKESLLASHKISNDSGHGTIDHNDGASDTSVLSRDSSLENACIKDVYKDSSGVNIPKFMKDTLQKSAKDRKTILSYEDQLLNFVNNESAQTHKMAEMTSYDRMIVHRLAAFLGLEHNVDSTGKCVILSRTENTRNVKLSDLIMFTNAEQEPKKKILLKKPSSLDEKHSRGSKAPFASIRAKSLEERQQNYIEARERIFNQNEENQPDGASATPNLLTANYVPHIHHQRSLDSMRSSGHLSTNWMSTDSSGYSMDCNTSLTGARLRAGMTKTNSYSGTSSDPTVPHLGMNMRRTLSLNQADSMKDSPMTHYGSPPIIQTACQMSLPMSAPCDHSHISRSTPDAGPSPITQSLQYPQLAYLVSSDYNSIPVGSLIINPLTMQPHVNADGSLYHFDPTCPPPFMVQPQAQTPPAHIVYHNDNIPDLSARLAATSMGSIDQGNETYTAGIPGQPIPIMPTVIPHIQSMYTTAHPSQLPQGQYFAAPSPINQQPIRYVAIPYSPSQGQQLLQATPVDCSGQTTVPMPAIGIPAIPGPGGYQVVGSPYQQSMTGGSPAHCLDFSSAAYHYGPVSEAMVVNRTGCHNTSSNMGTPHLILTYSQPQPAQQQHTILPSHQSQFTSAGGTTQGTYFTVPVSSPTPPLALTQPTPSSHHHHQQQPQQHHQPTVFYTTSIRNPLNYPVTASNPISPSTSTLKSVPTPIIQTHYRPSTPPQQHHHHQPQQPQPAVIASSNGHHPAQLTLNYSHPVPFNPSQPMTPVAAAQGSHLVTFQPNSYQVRPVGTTLIQLSGNPIVQAQQPVAVPQVQSYQLVRPTGGSISDLRMVTPSSIRPRLSSAQSTTTSPNTQPTRHKYNSQYRQNKRANKKFSASRDDIDYQGAQADSIDHQTGHINIMTPFSLSGPIPQPQSHLPSTSSHMP</sequence>
<dbReference type="SUPFAM" id="SSF82708">
    <property type="entry name" value="R3H domain"/>
    <property type="match status" value="1"/>
</dbReference>
<evidence type="ECO:0000256" key="1">
    <source>
        <dbReference type="ARBA" id="ARBA00022553"/>
    </source>
</evidence>
<dbReference type="PROSITE" id="PS51673">
    <property type="entry name" value="SUZ"/>
    <property type="match status" value="1"/>
</dbReference>
<dbReference type="GO" id="GO:0003676">
    <property type="term" value="F:nucleic acid binding"/>
    <property type="evidence" value="ECO:0007669"/>
    <property type="project" value="UniProtKB-UniRule"/>
</dbReference>
<feature type="region of interest" description="Disordered" evidence="2">
    <location>
        <begin position="143"/>
        <end position="163"/>
    </location>
</feature>
<evidence type="ECO:0008006" key="6">
    <source>
        <dbReference type="Google" id="ProtNLM"/>
    </source>
</evidence>
<dbReference type="PROSITE" id="PS51061">
    <property type="entry name" value="R3H"/>
    <property type="match status" value="1"/>
</dbReference>
<dbReference type="EMBL" id="HACG01036795">
    <property type="protein sequence ID" value="CEK83660.1"/>
    <property type="molecule type" value="Transcribed_RNA"/>
</dbReference>
<gene>
    <name evidence="5" type="primary">ORF138370</name>
</gene>
<name>A0A0B7AUW3_9EUPU</name>
<feature type="compositionally biased region" description="Low complexity" evidence="2">
    <location>
        <begin position="959"/>
        <end position="972"/>
    </location>
</feature>